<evidence type="ECO:0000313" key="1">
    <source>
        <dbReference type="EMBL" id="KAI3952188.1"/>
    </source>
</evidence>
<dbReference type="AlphaFoldDB" id="A0AAD4TAV2"/>
<name>A0AAD4TAV2_9MAGN</name>
<sequence>MKLVAMKQVVSVNGLINGGFLSLKSLSLTSSLTVSAFLKRPRLVQSLIEKEAEKNCENEAMKLLEEDQKQKTITQLLEIFCHFGF</sequence>
<organism evidence="1 2">
    <name type="scientific">Papaver atlanticum</name>
    <dbReference type="NCBI Taxonomy" id="357466"/>
    <lineage>
        <taxon>Eukaryota</taxon>
        <taxon>Viridiplantae</taxon>
        <taxon>Streptophyta</taxon>
        <taxon>Embryophyta</taxon>
        <taxon>Tracheophyta</taxon>
        <taxon>Spermatophyta</taxon>
        <taxon>Magnoliopsida</taxon>
        <taxon>Ranunculales</taxon>
        <taxon>Papaveraceae</taxon>
        <taxon>Papaveroideae</taxon>
        <taxon>Papaver</taxon>
    </lineage>
</organism>
<reference evidence="1" key="1">
    <citation type="submission" date="2022-04" db="EMBL/GenBank/DDBJ databases">
        <title>A functionally conserved STORR gene fusion in Papaver species that diverged 16.8 million years ago.</title>
        <authorList>
            <person name="Catania T."/>
        </authorList>
    </citation>
    <scope>NUCLEOTIDE SEQUENCE</scope>
    <source>
        <strain evidence="1">S-188037</strain>
    </source>
</reference>
<evidence type="ECO:0000313" key="2">
    <source>
        <dbReference type="Proteomes" id="UP001202328"/>
    </source>
</evidence>
<keyword evidence="2" id="KW-1185">Reference proteome</keyword>
<proteinExistence type="predicted"/>
<comment type="caution">
    <text evidence="1">The sequence shown here is derived from an EMBL/GenBank/DDBJ whole genome shotgun (WGS) entry which is preliminary data.</text>
</comment>
<accession>A0AAD4TAV2</accession>
<dbReference type="Proteomes" id="UP001202328">
    <property type="component" value="Unassembled WGS sequence"/>
</dbReference>
<gene>
    <name evidence="1" type="ORF">MKW98_005883</name>
</gene>
<dbReference type="EMBL" id="JAJJMB010002292">
    <property type="protein sequence ID" value="KAI3952188.1"/>
    <property type="molecule type" value="Genomic_DNA"/>
</dbReference>
<protein>
    <submittedName>
        <fullName evidence="1">Uncharacterized protein</fullName>
    </submittedName>
</protein>